<protein>
    <submittedName>
        <fullName evidence="1">Uncharacterized protein</fullName>
    </submittedName>
</protein>
<dbReference type="AlphaFoldDB" id="A0A4R7B2H0"/>
<dbReference type="OrthoDB" id="8592995at2"/>
<accession>A0A4R7B2H0</accession>
<name>A0A4R7B2H0_9NEIS</name>
<dbReference type="EMBL" id="SNZP01000009">
    <property type="protein sequence ID" value="TDR77938.1"/>
    <property type="molecule type" value="Genomic_DNA"/>
</dbReference>
<keyword evidence="2" id="KW-1185">Reference proteome</keyword>
<dbReference type="Proteomes" id="UP000295611">
    <property type="component" value="Unassembled WGS sequence"/>
</dbReference>
<dbReference type="RefSeq" id="WP_133681693.1">
    <property type="nucleotide sequence ID" value="NZ_SNZP01000009.1"/>
</dbReference>
<evidence type="ECO:0000313" key="1">
    <source>
        <dbReference type="EMBL" id="TDR77938.1"/>
    </source>
</evidence>
<gene>
    <name evidence="1" type="ORF">DFP86_109186</name>
</gene>
<sequence>MKISQLQPGHKILEHRDSGEVIHYEVVSVAQVGKMIEVTFRTVSGLASALYPANAFISAAAA</sequence>
<reference evidence="1 2" key="1">
    <citation type="submission" date="2019-03" db="EMBL/GenBank/DDBJ databases">
        <title>Genomic Encyclopedia of Type Strains, Phase III (KMG-III): the genomes of soil and plant-associated and newly described type strains.</title>
        <authorList>
            <person name="Whitman W."/>
        </authorList>
    </citation>
    <scope>NUCLEOTIDE SEQUENCE [LARGE SCALE GENOMIC DNA]</scope>
    <source>
        <strain evidence="1 2">CECT 8976</strain>
    </source>
</reference>
<organism evidence="1 2">
    <name type="scientific">Paludibacterium purpuratum</name>
    <dbReference type="NCBI Taxonomy" id="1144873"/>
    <lineage>
        <taxon>Bacteria</taxon>
        <taxon>Pseudomonadati</taxon>
        <taxon>Pseudomonadota</taxon>
        <taxon>Betaproteobacteria</taxon>
        <taxon>Neisseriales</taxon>
        <taxon>Chromobacteriaceae</taxon>
        <taxon>Paludibacterium</taxon>
    </lineage>
</organism>
<comment type="caution">
    <text evidence="1">The sequence shown here is derived from an EMBL/GenBank/DDBJ whole genome shotgun (WGS) entry which is preliminary data.</text>
</comment>
<evidence type="ECO:0000313" key="2">
    <source>
        <dbReference type="Proteomes" id="UP000295611"/>
    </source>
</evidence>
<proteinExistence type="predicted"/>